<feature type="transmembrane region" description="Helical" evidence="2">
    <location>
        <begin position="136"/>
        <end position="161"/>
    </location>
</feature>
<accession>A0A166ZP86</accession>
<reference evidence="3 4" key="1">
    <citation type="submission" date="2013-07" db="EMBL/GenBank/DDBJ databases">
        <title>Comparative Genomic and Metabolomic Analysis of Twelve Strains of Pseudoalteromonas luteoviolacea.</title>
        <authorList>
            <person name="Vynne N.G."/>
            <person name="Mansson M."/>
            <person name="Gram L."/>
        </authorList>
    </citation>
    <scope>NUCLEOTIDE SEQUENCE [LARGE SCALE GENOMIC DNA]</scope>
    <source>
        <strain evidence="3 4">H33</strain>
    </source>
</reference>
<sequence length="327" mass="38406">MDSKELLSNDNTKSSKIDEEARQEYKKSTEQIRADMEEQKKNAIGDEKAIFELLELRRKNRISYRRSNVFYEDVPKDHLHHQTYEQRLAKAAQLNGCGFKEAKPFKKPFSSREHHGTDNHIGWCDGQIVGIRRAPFWGGFCFLWFILCVYMLFFSVVNVVFFWEFSYAYLIPVSILGPMAVHKVWEWGAWIDKIEFNRHTGLVRMPFSFLRRRFYVPIEDIELCEGPVVQAARGGGEMATGSLVLTKYPKRYWFRPTITVFGGMEQEHWASIVRFMDISEPIDMDVHATIEEHFKKDKNAMGTGPFPESMKKYLDAEDKQINRFEVW</sequence>
<dbReference type="Proteomes" id="UP000076503">
    <property type="component" value="Unassembled WGS sequence"/>
</dbReference>
<keyword evidence="2" id="KW-1133">Transmembrane helix</keyword>
<evidence type="ECO:0000256" key="2">
    <source>
        <dbReference type="SAM" id="Phobius"/>
    </source>
</evidence>
<feature type="region of interest" description="Disordered" evidence="1">
    <location>
        <begin position="1"/>
        <end position="39"/>
    </location>
</feature>
<evidence type="ECO:0000313" key="3">
    <source>
        <dbReference type="EMBL" id="KZN44520.1"/>
    </source>
</evidence>
<keyword evidence="2" id="KW-0812">Transmembrane</keyword>
<organism evidence="3 4">
    <name type="scientific">Pseudoalteromonas luteoviolacea H33</name>
    <dbReference type="NCBI Taxonomy" id="1365251"/>
    <lineage>
        <taxon>Bacteria</taxon>
        <taxon>Pseudomonadati</taxon>
        <taxon>Pseudomonadota</taxon>
        <taxon>Gammaproteobacteria</taxon>
        <taxon>Alteromonadales</taxon>
        <taxon>Pseudoalteromonadaceae</taxon>
        <taxon>Pseudoalteromonas</taxon>
    </lineage>
</organism>
<evidence type="ECO:0000256" key="1">
    <source>
        <dbReference type="SAM" id="MobiDB-lite"/>
    </source>
</evidence>
<name>A0A166ZP86_9GAMM</name>
<protein>
    <submittedName>
        <fullName evidence="3">Uncharacterized protein</fullName>
    </submittedName>
</protein>
<proteinExistence type="predicted"/>
<evidence type="ECO:0000313" key="4">
    <source>
        <dbReference type="Proteomes" id="UP000076503"/>
    </source>
</evidence>
<dbReference type="EMBL" id="AUXZ01000141">
    <property type="protein sequence ID" value="KZN44520.1"/>
    <property type="molecule type" value="Genomic_DNA"/>
</dbReference>
<dbReference type="PATRIC" id="fig|1365251.3.peg.5297"/>
<keyword evidence="2" id="KW-0472">Membrane</keyword>
<comment type="caution">
    <text evidence="3">The sequence shown here is derived from an EMBL/GenBank/DDBJ whole genome shotgun (WGS) entry which is preliminary data.</text>
</comment>
<gene>
    <name evidence="3" type="ORF">N476_05850</name>
</gene>
<dbReference type="AlphaFoldDB" id="A0A166ZP86"/>